<dbReference type="SUPFAM" id="SSF56300">
    <property type="entry name" value="Metallo-dependent phosphatases"/>
    <property type="match status" value="1"/>
</dbReference>
<organism evidence="4">
    <name type="scientific">Vannella robusta</name>
    <dbReference type="NCBI Taxonomy" id="1487602"/>
    <lineage>
        <taxon>Eukaryota</taxon>
        <taxon>Amoebozoa</taxon>
        <taxon>Discosea</taxon>
        <taxon>Flabellinia</taxon>
        <taxon>Vannellidae</taxon>
        <taxon>Vannella</taxon>
    </lineage>
</organism>
<evidence type="ECO:0000313" key="3">
    <source>
        <dbReference type="EMBL" id="CAE2227193.1"/>
    </source>
</evidence>
<sequence>MKLKIISDIHLEFPGARDALPEIVVNTDAIGLLGDIGNPLKQAYTDFLLEMSDKFSHVFVVPGNHEYYANEFQLTNQLIEKICAKRENIHCLNKATFDWGDEFRVIGTTLWSTAPEEYREEIQSASTDHKKIITQIDEEYLPHPENVDELNLGEHWDKLQIHGTKFSIQEKVSLHEEQAEWIKEEVEKAKNENKKVIILTHHAPTSKKSLPWAVLQDKAAEYDSCTDMEGLLDEHVKLWGFGHTHYNCDQIINHTRVVSNQLGYVRRTNPTFDGALVLDLSLDDAELKQTVEERQKQIEEVQLQLDEEAEKKAQQQREKQQEALKVKETNKEDTKASKCAIA</sequence>
<accession>A0A6U1VW68</accession>
<dbReference type="InterPro" id="IPR029052">
    <property type="entry name" value="Metallo-depent_PP-like"/>
</dbReference>
<name>A0A6U1VW68_9EUKA</name>
<dbReference type="EMBL" id="HBKP01016347">
    <property type="protein sequence ID" value="CAE2227195.1"/>
    <property type="molecule type" value="Transcribed_RNA"/>
</dbReference>
<feature type="region of interest" description="Disordered" evidence="1">
    <location>
        <begin position="308"/>
        <end position="342"/>
    </location>
</feature>
<evidence type="ECO:0000256" key="1">
    <source>
        <dbReference type="SAM" id="MobiDB-lite"/>
    </source>
</evidence>
<proteinExistence type="predicted"/>
<protein>
    <recommendedName>
        <fullName evidence="2">Calcineurin-like phosphoesterase domain-containing protein</fullName>
    </recommendedName>
</protein>
<feature type="domain" description="Calcineurin-like phosphoesterase" evidence="2">
    <location>
        <begin position="1"/>
        <end position="246"/>
    </location>
</feature>
<dbReference type="AlphaFoldDB" id="A0A6U1VW68"/>
<reference evidence="4" key="1">
    <citation type="submission" date="2021-01" db="EMBL/GenBank/DDBJ databases">
        <authorList>
            <person name="Corre E."/>
            <person name="Pelletier E."/>
            <person name="Niang G."/>
            <person name="Scheremetjew M."/>
            <person name="Finn R."/>
            <person name="Kale V."/>
            <person name="Holt S."/>
            <person name="Cochrane G."/>
            <person name="Meng A."/>
            <person name="Brown T."/>
            <person name="Cohen L."/>
        </authorList>
    </citation>
    <scope>NUCLEOTIDE SEQUENCE</scope>
    <source>
        <strain evidence="4">DIVA3 518/3/11/1/6</strain>
    </source>
</reference>
<dbReference type="InterPro" id="IPR004843">
    <property type="entry name" value="Calcineurin-like_PHP"/>
</dbReference>
<evidence type="ECO:0000259" key="2">
    <source>
        <dbReference type="Pfam" id="PF00149"/>
    </source>
</evidence>
<dbReference type="GO" id="GO:0016787">
    <property type="term" value="F:hydrolase activity"/>
    <property type="evidence" value="ECO:0007669"/>
    <property type="project" value="InterPro"/>
</dbReference>
<evidence type="ECO:0000313" key="4">
    <source>
        <dbReference type="EMBL" id="CAE2227195.1"/>
    </source>
</evidence>
<dbReference type="Gene3D" id="3.60.21.10">
    <property type="match status" value="1"/>
</dbReference>
<dbReference type="Pfam" id="PF00149">
    <property type="entry name" value="Metallophos"/>
    <property type="match status" value="1"/>
</dbReference>
<dbReference type="EMBL" id="HBKP01016346">
    <property type="protein sequence ID" value="CAE2227193.1"/>
    <property type="molecule type" value="Transcribed_RNA"/>
</dbReference>
<dbReference type="PANTHER" id="PTHR37844:SF2">
    <property type="entry name" value="SER_THR PROTEIN PHOSPHATASE SUPERFAMILY (AFU_ORTHOLOGUE AFUA_1G14840)"/>
    <property type="match status" value="1"/>
</dbReference>
<dbReference type="PANTHER" id="PTHR37844">
    <property type="entry name" value="SER/THR PROTEIN PHOSPHATASE SUPERFAMILY (AFU_ORTHOLOGUE AFUA_1G14840)"/>
    <property type="match status" value="1"/>
</dbReference>
<gene>
    <name evidence="3" type="ORF">VSP0166_LOCUS11585</name>
    <name evidence="4" type="ORF">VSP0166_LOCUS11586</name>
</gene>
<feature type="compositionally biased region" description="Basic and acidic residues" evidence="1">
    <location>
        <begin position="309"/>
        <end position="336"/>
    </location>
</feature>